<evidence type="ECO:0000313" key="1">
    <source>
        <dbReference type="EMBL" id="MCW4156506.1"/>
    </source>
</evidence>
<organism evidence="1 2">
    <name type="scientific">Segatella copri</name>
    <dbReference type="NCBI Taxonomy" id="165179"/>
    <lineage>
        <taxon>Bacteria</taxon>
        <taxon>Pseudomonadati</taxon>
        <taxon>Bacteroidota</taxon>
        <taxon>Bacteroidia</taxon>
        <taxon>Bacteroidales</taxon>
        <taxon>Prevotellaceae</taxon>
        <taxon>Segatella</taxon>
    </lineage>
</organism>
<dbReference type="RefSeq" id="WP_264902077.1">
    <property type="nucleotide sequence ID" value="NZ_CP134813.1"/>
</dbReference>
<name>A0AAW5UK04_9BACT</name>
<dbReference type="SUPFAM" id="SSF52540">
    <property type="entry name" value="P-loop containing nucleoside triphosphate hydrolases"/>
    <property type="match status" value="1"/>
</dbReference>
<protein>
    <recommendedName>
        <fullName evidence="3">ATP-binding protein</fullName>
    </recommendedName>
</protein>
<dbReference type="InterPro" id="IPR027417">
    <property type="entry name" value="P-loop_NTPase"/>
</dbReference>
<accession>A0AAW5UK04</accession>
<gene>
    <name evidence="1" type="ORF">ONT23_13435</name>
</gene>
<dbReference type="AlphaFoldDB" id="A0AAW5UK04"/>
<proteinExistence type="predicted"/>
<sequence length="47" mass="5792">MKFYDRKKEIEILRRNWEKSAKHSLFTVMIGRRRIGKTLLLLKTEQE</sequence>
<reference evidence="1" key="1">
    <citation type="submission" date="2022-11" db="EMBL/GenBank/DDBJ databases">
        <title>Genomic repertoires linked with pathogenic potency of arthritogenic Prevotella copri isolated from the gut of rheumatoid arthritis patients.</title>
        <authorList>
            <person name="Nii T."/>
            <person name="Maeda Y."/>
            <person name="Motooka D."/>
            <person name="Naito M."/>
            <person name="Matsumoto Y."/>
            <person name="Ogawa T."/>
            <person name="Oguro-Igashira E."/>
            <person name="Kishikawa T."/>
            <person name="Yamashita M."/>
            <person name="Koizumi S."/>
            <person name="Kurakawa T."/>
            <person name="Okumura R."/>
            <person name="Kayama H."/>
            <person name="Murakami M."/>
            <person name="Sakaguchi T."/>
            <person name="Das B."/>
            <person name="Nakamura S."/>
            <person name="Okada Y."/>
            <person name="Kumanogoh A."/>
            <person name="Takeda K."/>
        </authorList>
    </citation>
    <scope>NUCLEOTIDE SEQUENCE</scope>
    <source>
        <strain evidence="1">H012_8</strain>
    </source>
</reference>
<evidence type="ECO:0008006" key="3">
    <source>
        <dbReference type="Google" id="ProtNLM"/>
    </source>
</evidence>
<comment type="caution">
    <text evidence="1">The sequence shown here is derived from an EMBL/GenBank/DDBJ whole genome shotgun (WGS) entry which is preliminary data.</text>
</comment>
<dbReference type="EMBL" id="JAPDVH010000001">
    <property type="protein sequence ID" value="MCW4156506.1"/>
    <property type="molecule type" value="Genomic_DNA"/>
</dbReference>
<evidence type="ECO:0000313" key="2">
    <source>
        <dbReference type="Proteomes" id="UP001209168"/>
    </source>
</evidence>
<dbReference type="Proteomes" id="UP001209168">
    <property type="component" value="Unassembled WGS sequence"/>
</dbReference>
<dbReference type="Gene3D" id="3.40.50.300">
    <property type="entry name" value="P-loop containing nucleotide triphosphate hydrolases"/>
    <property type="match status" value="1"/>
</dbReference>